<feature type="non-terminal residue" evidence="1">
    <location>
        <position position="200"/>
    </location>
</feature>
<proteinExistence type="predicted"/>
<protein>
    <submittedName>
        <fullName evidence="1">Uncharacterized protein</fullName>
    </submittedName>
</protein>
<sequence length="200" mass="22869">DPLAFYGAVGGELPSISLEETEILRDAVIRYQHQHRQFLWDRLSHLIAKIEGYDAEQVVLISRIDPLTQAESFNLSLAVLAEVANAVVAVQQILDALHTFLRKKRASAFVLDPNYGFLYMLEKCANEFELRFAFSSLQLRLVRADHHIRSYLQSIRSHFTGIEPSEVISSVDSTVSEVREVFGSEPPTKELYRLLMRKDY</sequence>
<evidence type="ECO:0000313" key="2">
    <source>
        <dbReference type="Proteomes" id="UP001222325"/>
    </source>
</evidence>
<accession>A0AAD6UFM0</accession>
<dbReference type="AlphaFoldDB" id="A0AAD6UFM0"/>
<comment type="caution">
    <text evidence="1">The sequence shown here is derived from an EMBL/GenBank/DDBJ whole genome shotgun (WGS) entry which is preliminary data.</text>
</comment>
<keyword evidence="2" id="KW-1185">Reference proteome</keyword>
<reference evidence="1" key="1">
    <citation type="submission" date="2023-03" db="EMBL/GenBank/DDBJ databases">
        <title>Massive genome expansion in bonnet fungi (Mycena s.s.) driven by repeated elements and novel gene families across ecological guilds.</title>
        <authorList>
            <consortium name="Lawrence Berkeley National Laboratory"/>
            <person name="Harder C.B."/>
            <person name="Miyauchi S."/>
            <person name="Viragh M."/>
            <person name="Kuo A."/>
            <person name="Thoen E."/>
            <person name="Andreopoulos B."/>
            <person name="Lu D."/>
            <person name="Skrede I."/>
            <person name="Drula E."/>
            <person name="Henrissat B."/>
            <person name="Morin E."/>
            <person name="Kohler A."/>
            <person name="Barry K."/>
            <person name="LaButti K."/>
            <person name="Morin E."/>
            <person name="Salamov A."/>
            <person name="Lipzen A."/>
            <person name="Mereny Z."/>
            <person name="Hegedus B."/>
            <person name="Baldrian P."/>
            <person name="Stursova M."/>
            <person name="Weitz H."/>
            <person name="Taylor A."/>
            <person name="Grigoriev I.V."/>
            <person name="Nagy L.G."/>
            <person name="Martin F."/>
            <person name="Kauserud H."/>
        </authorList>
    </citation>
    <scope>NUCLEOTIDE SEQUENCE</scope>
    <source>
        <strain evidence="1">CBHHK173m</strain>
    </source>
</reference>
<name>A0AAD6UFM0_9AGAR</name>
<dbReference type="Proteomes" id="UP001222325">
    <property type="component" value="Unassembled WGS sequence"/>
</dbReference>
<dbReference type="EMBL" id="JARJCN010000004">
    <property type="protein sequence ID" value="KAJ7101568.1"/>
    <property type="molecule type" value="Genomic_DNA"/>
</dbReference>
<feature type="non-terminal residue" evidence="1">
    <location>
        <position position="1"/>
    </location>
</feature>
<organism evidence="1 2">
    <name type="scientific">Mycena belliarum</name>
    <dbReference type="NCBI Taxonomy" id="1033014"/>
    <lineage>
        <taxon>Eukaryota</taxon>
        <taxon>Fungi</taxon>
        <taxon>Dikarya</taxon>
        <taxon>Basidiomycota</taxon>
        <taxon>Agaricomycotina</taxon>
        <taxon>Agaricomycetes</taxon>
        <taxon>Agaricomycetidae</taxon>
        <taxon>Agaricales</taxon>
        <taxon>Marasmiineae</taxon>
        <taxon>Mycenaceae</taxon>
        <taxon>Mycena</taxon>
    </lineage>
</organism>
<gene>
    <name evidence="1" type="ORF">B0H15DRAFT_745838</name>
</gene>
<evidence type="ECO:0000313" key="1">
    <source>
        <dbReference type="EMBL" id="KAJ7101568.1"/>
    </source>
</evidence>